<dbReference type="GO" id="GO:0046677">
    <property type="term" value="P:response to antibiotic"/>
    <property type="evidence" value="ECO:0007669"/>
    <property type="project" value="InterPro"/>
</dbReference>
<dbReference type="AlphaFoldDB" id="A0A5B2VLP2"/>
<keyword evidence="2" id="KW-1185">Reference proteome</keyword>
<protein>
    <submittedName>
        <fullName evidence="1">Erythromycin esterase family protein</fullName>
    </submittedName>
</protein>
<dbReference type="PANTHER" id="PTHR31299:SF0">
    <property type="entry name" value="ESTERASE, PUTATIVE (AFU_ORTHOLOGUE AFUA_1G05850)-RELATED"/>
    <property type="match status" value="1"/>
</dbReference>
<dbReference type="RefSeq" id="WP_149840585.1">
    <property type="nucleotide sequence ID" value="NZ_VUOC01000004.1"/>
</dbReference>
<accession>A0A5B2VLP2</accession>
<dbReference type="Gene3D" id="3.40.1660.10">
    <property type="entry name" value="EreA-like (biosynthetic domain)"/>
    <property type="match status" value="1"/>
</dbReference>
<dbReference type="PROSITE" id="PS51257">
    <property type="entry name" value="PROKAR_LIPOPROTEIN"/>
    <property type="match status" value="1"/>
</dbReference>
<organism evidence="1 2">
    <name type="scientific">Chitinophaga agrisoli</name>
    <dbReference type="NCBI Taxonomy" id="2607653"/>
    <lineage>
        <taxon>Bacteria</taxon>
        <taxon>Pseudomonadati</taxon>
        <taxon>Bacteroidota</taxon>
        <taxon>Chitinophagia</taxon>
        <taxon>Chitinophagales</taxon>
        <taxon>Chitinophagaceae</taxon>
        <taxon>Chitinophaga</taxon>
    </lineage>
</organism>
<evidence type="ECO:0000313" key="2">
    <source>
        <dbReference type="Proteomes" id="UP000324611"/>
    </source>
</evidence>
<dbReference type="EMBL" id="VUOC01000004">
    <property type="protein sequence ID" value="KAA2239406.1"/>
    <property type="molecule type" value="Genomic_DNA"/>
</dbReference>
<dbReference type="InterPro" id="IPR007815">
    <property type="entry name" value="Emycin_Estase"/>
</dbReference>
<comment type="caution">
    <text evidence="1">The sequence shown here is derived from an EMBL/GenBank/DDBJ whole genome shotgun (WGS) entry which is preliminary data.</text>
</comment>
<dbReference type="InterPro" id="IPR052036">
    <property type="entry name" value="Hydrolase/PRTase-associated"/>
</dbReference>
<reference evidence="1 2" key="1">
    <citation type="submission" date="2019-09" db="EMBL/GenBank/DDBJ databases">
        <title>Chitinophaga ginsengihumi sp. nov., isolated from soil of ginseng rhizosphere.</title>
        <authorList>
            <person name="Lee J."/>
        </authorList>
    </citation>
    <scope>NUCLEOTIDE SEQUENCE [LARGE SCALE GENOMIC DNA]</scope>
    <source>
        <strain evidence="1 2">BN140078</strain>
    </source>
</reference>
<dbReference type="SUPFAM" id="SSF159501">
    <property type="entry name" value="EreA/ChaN-like"/>
    <property type="match status" value="1"/>
</dbReference>
<dbReference type="Proteomes" id="UP000324611">
    <property type="component" value="Unassembled WGS sequence"/>
</dbReference>
<proteinExistence type="predicted"/>
<sequence>MRRRSNILLILVLSWLAGVSCKQEHHSLTGIITGNSNIIAAISSYPVIMMGEQFHGDANALHEKTTLVKSLVRDHGYEAIVFESGFYDMGLLNGWDPANKKTDLKSGLWPFWADCHEANDLIRFLDETKQRGKLALYGIDCQVVKTPDKEIYNSFLRYTAQNSIDTTRIAFLKRELKHLRILIAKFEWHFDQAQRDSVLQQLRYCLLTRPGDNLQQRFYHRCLQNLYVNLQMVAFPASDTRRLNLRDSMMAANYDWLQANFTGDKKTIIWTANLHTITGYKLAASRQPFISLAQWIRKSRPQQVYTLCLSAYKGRYGSIKDGYDDHTMYFKSSNRSVEYKWAQAARADTYGFIQLKDINDKDPFYHDFASSCNQGSTITAPWRLMADGLIVYPEAKPVTF</sequence>
<evidence type="ECO:0000313" key="1">
    <source>
        <dbReference type="EMBL" id="KAA2239406.1"/>
    </source>
</evidence>
<name>A0A5B2VLP2_9BACT</name>
<gene>
    <name evidence="1" type="ORF">F0L74_24705</name>
</gene>
<dbReference type="PANTHER" id="PTHR31299">
    <property type="entry name" value="ESTERASE, PUTATIVE (AFU_ORTHOLOGUE AFUA_1G05850)-RELATED"/>
    <property type="match status" value="1"/>
</dbReference>
<reference evidence="1 2" key="2">
    <citation type="submission" date="2019-09" db="EMBL/GenBank/DDBJ databases">
        <authorList>
            <person name="Jin C."/>
        </authorList>
    </citation>
    <scope>NUCLEOTIDE SEQUENCE [LARGE SCALE GENOMIC DNA]</scope>
    <source>
        <strain evidence="1 2">BN140078</strain>
    </source>
</reference>
<dbReference type="Pfam" id="PF05139">
    <property type="entry name" value="Erythro_esteras"/>
    <property type="match status" value="1"/>
</dbReference>